<dbReference type="InterPro" id="IPR003673">
    <property type="entry name" value="CoA-Trfase_fam_III"/>
</dbReference>
<evidence type="ECO:0000313" key="3">
    <source>
        <dbReference type="EMBL" id="BCB78250.1"/>
    </source>
</evidence>
<dbReference type="Proteomes" id="UP000502508">
    <property type="component" value="Chromosome"/>
</dbReference>
<name>A0A6F8XWR3_9ACTN</name>
<reference evidence="3 4" key="2">
    <citation type="submission" date="2020-03" db="EMBL/GenBank/DDBJ databases">
        <authorList>
            <person name="Ichikawa N."/>
            <person name="Kimura A."/>
            <person name="Kitahashi Y."/>
            <person name="Uohara A."/>
        </authorList>
    </citation>
    <scope>NUCLEOTIDE SEQUENCE [LARGE SCALE GENOMIC DNA]</scope>
    <source>
        <strain evidence="3 4">NBRC 107702</strain>
    </source>
</reference>
<dbReference type="InterPro" id="IPR050483">
    <property type="entry name" value="CoA-transferase_III_domain"/>
</dbReference>
<keyword evidence="4" id="KW-1185">Reference proteome</keyword>
<accession>A0A6F8XWR3</accession>
<dbReference type="Gene3D" id="3.40.50.10540">
    <property type="entry name" value="Crotonobetainyl-coa:carnitine coa-transferase, domain 1"/>
    <property type="match status" value="1"/>
</dbReference>
<evidence type="ECO:0000256" key="1">
    <source>
        <dbReference type="ARBA" id="ARBA00022679"/>
    </source>
</evidence>
<evidence type="ECO:0000313" key="4">
    <source>
        <dbReference type="Proteomes" id="UP000502508"/>
    </source>
</evidence>
<organism evidence="3 4">
    <name type="scientific">Phytohabitans flavus</name>
    <dbReference type="NCBI Taxonomy" id="1076124"/>
    <lineage>
        <taxon>Bacteria</taxon>
        <taxon>Bacillati</taxon>
        <taxon>Actinomycetota</taxon>
        <taxon>Actinomycetes</taxon>
        <taxon>Micromonosporales</taxon>
        <taxon>Micromonosporaceae</taxon>
    </lineage>
</organism>
<dbReference type="Pfam" id="PF02515">
    <property type="entry name" value="CoA_transf_3"/>
    <property type="match status" value="1"/>
</dbReference>
<feature type="region of interest" description="Disordered" evidence="2">
    <location>
        <begin position="45"/>
        <end position="64"/>
    </location>
</feature>
<dbReference type="PANTHER" id="PTHR48207:SF3">
    <property type="entry name" value="SUCCINATE--HYDROXYMETHYLGLUTARATE COA-TRANSFERASE"/>
    <property type="match status" value="1"/>
</dbReference>
<dbReference type="KEGG" id="pfla:Pflav_046600"/>
<dbReference type="InterPro" id="IPR044855">
    <property type="entry name" value="CoA-Trfase_III_dom3_sf"/>
</dbReference>
<gene>
    <name evidence="3" type="ORF">Pflav_046600</name>
</gene>
<dbReference type="PANTHER" id="PTHR48207">
    <property type="entry name" value="SUCCINATE--HYDROXYMETHYLGLUTARATE COA-TRANSFERASE"/>
    <property type="match status" value="1"/>
</dbReference>
<proteinExistence type="predicted"/>
<reference evidence="3 4" key="1">
    <citation type="submission" date="2020-03" db="EMBL/GenBank/DDBJ databases">
        <title>Whole genome shotgun sequence of Phytohabitans flavus NBRC 107702.</title>
        <authorList>
            <person name="Komaki H."/>
            <person name="Tamura T."/>
        </authorList>
    </citation>
    <scope>NUCLEOTIDE SEQUENCE [LARGE SCALE GENOMIC DNA]</scope>
    <source>
        <strain evidence="3 4">NBRC 107702</strain>
    </source>
</reference>
<dbReference type="AlphaFoldDB" id="A0A6F8XWR3"/>
<dbReference type="InterPro" id="IPR023606">
    <property type="entry name" value="CoA-Trfase_III_dom_1_sf"/>
</dbReference>
<evidence type="ECO:0000256" key="2">
    <source>
        <dbReference type="SAM" id="MobiDB-lite"/>
    </source>
</evidence>
<dbReference type="SUPFAM" id="SSF89796">
    <property type="entry name" value="CoA-transferase family III (CaiB/BaiF)"/>
    <property type="match status" value="1"/>
</dbReference>
<protein>
    <submittedName>
        <fullName evidence="3">CoA transferase</fullName>
    </submittedName>
</protein>
<keyword evidence="1 3" id="KW-0808">Transferase</keyword>
<dbReference type="Gene3D" id="3.30.1540.10">
    <property type="entry name" value="formyl-coa transferase, domain 3"/>
    <property type="match status" value="1"/>
</dbReference>
<dbReference type="GO" id="GO:0008410">
    <property type="term" value="F:CoA-transferase activity"/>
    <property type="evidence" value="ECO:0007669"/>
    <property type="project" value="TreeGrafter"/>
</dbReference>
<dbReference type="RefSeq" id="WP_173037827.1">
    <property type="nucleotide sequence ID" value="NZ_AP022870.1"/>
</dbReference>
<dbReference type="EMBL" id="AP022870">
    <property type="protein sequence ID" value="BCB78250.1"/>
    <property type="molecule type" value="Genomic_DNA"/>
</dbReference>
<sequence>MTDQVLAGIRVLDFTERMQGPYGSQMLGDLGAEVIKVERVRALTPDGRPDERYGANGRYGSDPEDSTFYPAGFLSANRNKKSITVDLKHPSGKEVIRRLVAVSDVVYENFRPGVMERLGFGYADCAAITPSIVYASASGYGPDGPYAHKPGQDVLAQAVGGFGAINVSGAGRPTPVGMSITDVMGGMNGGFAVLAALYHRLNTGEGQHVHVSLLNSAIAAQSEQAVHFLNTAVGEPVRGTVMHAHPYIPPPYGFYATKDGYIALSSGRQVPQLCRILGIPDLSKDPRFDDYWKRDRNRVEFEQLIEDALSQRTTAEWLPLMEAEDLFAAPVQTFAQTFADPQVTHNRMVVTVDSPIGPLKLIAPAFTLTGTPATVRTAPPTHGQHTAEILELAGYTSDEMAALRAEGAV</sequence>